<evidence type="ECO:0000313" key="3">
    <source>
        <dbReference type="Proteomes" id="UP000029843"/>
    </source>
</evidence>
<dbReference type="AlphaFoldDB" id="A0A099KPU5"/>
<dbReference type="EMBL" id="JQED01000027">
    <property type="protein sequence ID" value="KGJ91618.1"/>
    <property type="molecule type" value="Genomic_DNA"/>
</dbReference>
<dbReference type="GO" id="GO:0004803">
    <property type="term" value="F:transposase activity"/>
    <property type="evidence" value="ECO:0007669"/>
    <property type="project" value="InterPro"/>
</dbReference>
<evidence type="ECO:0000313" key="2">
    <source>
        <dbReference type="EMBL" id="KGJ91618.1"/>
    </source>
</evidence>
<accession>A0A099KPU5</accession>
<dbReference type="Pfam" id="PF01527">
    <property type="entry name" value="HTH_Tnp_1"/>
    <property type="match status" value="1"/>
</dbReference>
<dbReference type="PATRIC" id="fig|28229.4.peg.2195"/>
<proteinExistence type="inferred from homology"/>
<reference evidence="2 3" key="1">
    <citation type="submission" date="2014-08" db="EMBL/GenBank/DDBJ databases">
        <title>Genomic and Phenotypic Diversity of Colwellia psychrerythraea strains from Disparate Marine Basins.</title>
        <authorList>
            <person name="Techtmann S.M."/>
            <person name="Stelling S.C."/>
            <person name="Utturkar S.M."/>
            <person name="Alshibli N."/>
            <person name="Harris A."/>
            <person name="Brown S.D."/>
            <person name="Hazen T.C."/>
        </authorList>
    </citation>
    <scope>NUCLEOTIDE SEQUENCE [LARGE SCALE GENOMIC DNA]</scope>
    <source>
        <strain evidence="2 3">ND2E</strain>
    </source>
</reference>
<dbReference type="GO" id="GO:0006313">
    <property type="term" value="P:DNA transposition"/>
    <property type="evidence" value="ECO:0007669"/>
    <property type="project" value="InterPro"/>
</dbReference>
<protein>
    <submittedName>
        <fullName evidence="2">Transposase IS3/IS911 family protein</fullName>
    </submittedName>
</protein>
<name>A0A099KPU5_COLPS</name>
<comment type="similarity">
    <text evidence="1">Belongs to the transposase 8 family.</text>
</comment>
<dbReference type="InterPro" id="IPR002514">
    <property type="entry name" value="Transposase_8"/>
</dbReference>
<evidence type="ECO:0000256" key="1">
    <source>
        <dbReference type="ARBA" id="ARBA00009964"/>
    </source>
</evidence>
<organism evidence="2 3">
    <name type="scientific">Colwellia psychrerythraea</name>
    <name type="common">Vibrio psychroerythus</name>
    <dbReference type="NCBI Taxonomy" id="28229"/>
    <lineage>
        <taxon>Bacteria</taxon>
        <taxon>Pseudomonadati</taxon>
        <taxon>Pseudomonadota</taxon>
        <taxon>Gammaproteobacteria</taxon>
        <taxon>Alteromonadales</taxon>
        <taxon>Colwelliaceae</taxon>
        <taxon>Colwellia</taxon>
    </lineage>
</organism>
<dbReference type="Proteomes" id="UP000029843">
    <property type="component" value="Unassembled WGS sequence"/>
</dbReference>
<gene>
    <name evidence="2" type="ORF">ND2E_3149</name>
</gene>
<dbReference type="InterPro" id="IPR009057">
    <property type="entry name" value="Homeodomain-like_sf"/>
</dbReference>
<comment type="caution">
    <text evidence="2">The sequence shown here is derived from an EMBL/GenBank/DDBJ whole genome shotgun (WGS) entry which is preliminary data.</text>
</comment>
<dbReference type="GO" id="GO:0003677">
    <property type="term" value="F:DNA binding"/>
    <property type="evidence" value="ECO:0007669"/>
    <property type="project" value="InterPro"/>
</dbReference>
<dbReference type="Gene3D" id="1.10.10.60">
    <property type="entry name" value="Homeodomain-like"/>
    <property type="match status" value="1"/>
</dbReference>
<sequence length="120" mass="14207">MPKYNNPRRTWKYSNDFKVNAVQLSFVVGVTIKSVAEKLDIHPFMLSRWRKEYREGIIVADKRKKLAGQSKAKKTLTKEQQLERENKALKEELYILKKWQRFLAEEHQADIDSSKNSEPI</sequence>
<dbReference type="SUPFAM" id="SSF46689">
    <property type="entry name" value="Homeodomain-like"/>
    <property type="match status" value="1"/>
</dbReference>